<name>S0GTE2_9BACT</name>
<gene>
    <name evidence="3" type="ORF">C803_02822</name>
</gene>
<reference evidence="3 4" key="1">
    <citation type="submission" date="2013-04" db="EMBL/GenBank/DDBJ databases">
        <title>The Genome Sequence of Parabacteroides goldsteinii dnLKV18.</title>
        <authorList>
            <consortium name="The Broad Institute Genomics Platform"/>
            <consortium name="The Broad Institute Genome Sequencing Center for Infectious Disease"/>
            <person name="Earl A."/>
            <person name="Xavier R."/>
            <person name="Kuhn K."/>
            <person name="Stappenbeck T."/>
            <person name="Walker B."/>
            <person name="Young S."/>
            <person name="Zeng Q."/>
            <person name="Gargeya S."/>
            <person name="Fitzgerald M."/>
            <person name="Haas B."/>
            <person name="Abouelleil A."/>
            <person name="Allen A.W."/>
            <person name="Alvarado L."/>
            <person name="Arachchi H.M."/>
            <person name="Berlin A.M."/>
            <person name="Chapman S.B."/>
            <person name="Gainer-Dewar J."/>
            <person name="Goldberg J."/>
            <person name="Griggs A."/>
            <person name="Gujja S."/>
            <person name="Hansen M."/>
            <person name="Howarth C."/>
            <person name="Imamovic A."/>
            <person name="Ireland A."/>
            <person name="Larimer J."/>
            <person name="McCowan C."/>
            <person name="Murphy C."/>
            <person name="Pearson M."/>
            <person name="Poon T.W."/>
            <person name="Priest M."/>
            <person name="Roberts A."/>
            <person name="Saif S."/>
            <person name="Shea T."/>
            <person name="Sisk P."/>
            <person name="Sykes S."/>
            <person name="Wortman J."/>
            <person name="Nusbaum C."/>
            <person name="Birren B."/>
        </authorList>
    </citation>
    <scope>NUCLEOTIDE SEQUENCE [LARGE SCALE GENOMIC DNA]</scope>
    <source>
        <strain evidence="4">dnLKV18</strain>
    </source>
</reference>
<dbReference type="InterPro" id="IPR037923">
    <property type="entry name" value="HTH-like"/>
</dbReference>
<dbReference type="InterPro" id="IPR003313">
    <property type="entry name" value="AraC-bd"/>
</dbReference>
<keyword evidence="4" id="KW-1185">Reference proteome</keyword>
<organism evidence="3 4">
    <name type="scientific">Parabacteroides goldsteinii dnLKV18</name>
    <dbReference type="NCBI Taxonomy" id="1235789"/>
    <lineage>
        <taxon>Bacteria</taxon>
        <taxon>Pseudomonadati</taxon>
        <taxon>Bacteroidota</taxon>
        <taxon>Bacteroidia</taxon>
        <taxon>Bacteroidales</taxon>
        <taxon>Tannerellaceae</taxon>
        <taxon>Parabacteroides</taxon>
    </lineage>
</organism>
<feature type="domain" description="AraC-type arabinose-binding/dimerisation" evidence="2">
    <location>
        <begin position="59"/>
        <end position="128"/>
    </location>
</feature>
<evidence type="ECO:0000256" key="1">
    <source>
        <dbReference type="ARBA" id="ARBA00023125"/>
    </source>
</evidence>
<dbReference type="EMBL" id="ASSQ01000013">
    <property type="protein sequence ID" value="EOS17808.1"/>
    <property type="molecule type" value="Genomic_DNA"/>
</dbReference>
<dbReference type="PATRIC" id="fig|1235789.3.peg.2813"/>
<keyword evidence="1" id="KW-0238">DNA-binding</keyword>
<dbReference type="SUPFAM" id="SSF51215">
    <property type="entry name" value="Regulatory protein AraC"/>
    <property type="match status" value="1"/>
</dbReference>
<dbReference type="Proteomes" id="UP000014140">
    <property type="component" value="Unassembled WGS sequence"/>
</dbReference>
<evidence type="ECO:0000259" key="2">
    <source>
        <dbReference type="Pfam" id="PF02311"/>
    </source>
</evidence>
<protein>
    <recommendedName>
        <fullName evidence="2">AraC-type arabinose-binding/dimerisation domain-containing protein</fullName>
    </recommendedName>
</protein>
<proteinExistence type="predicted"/>
<dbReference type="Gene3D" id="2.60.120.10">
    <property type="entry name" value="Jelly Rolls"/>
    <property type="match status" value="1"/>
</dbReference>
<dbReference type="InterPro" id="IPR014710">
    <property type="entry name" value="RmlC-like_jellyroll"/>
</dbReference>
<dbReference type="HOGENOM" id="CLU_117615_0_0_10"/>
<sequence>MYSNRNKHNIIKYLPINDDETTWGISISSIGFQSINPNENYPLKGHSAKYTFNPERGRIIDEFVMVYVTRGEGVFVSSNCPISQISEGDVFFIFPKQWHTHHPTFETGWDEYYFTLTGFYCNNLLRKIINDTNPIFHIGINGLLINHLNEMIDSAMAESII</sequence>
<dbReference type="GO" id="GO:0006355">
    <property type="term" value="P:regulation of DNA-templated transcription"/>
    <property type="evidence" value="ECO:0007669"/>
    <property type="project" value="InterPro"/>
</dbReference>
<dbReference type="Pfam" id="PF02311">
    <property type="entry name" value="AraC_binding"/>
    <property type="match status" value="1"/>
</dbReference>
<evidence type="ECO:0000313" key="4">
    <source>
        <dbReference type="Proteomes" id="UP000014140"/>
    </source>
</evidence>
<dbReference type="AlphaFoldDB" id="S0GTE2"/>
<comment type="caution">
    <text evidence="3">The sequence shown here is derived from an EMBL/GenBank/DDBJ whole genome shotgun (WGS) entry which is preliminary data.</text>
</comment>
<evidence type="ECO:0000313" key="3">
    <source>
        <dbReference type="EMBL" id="EOS17808.1"/>
    </source>
</evidence>
<accession>S0GTE2</accession>
<dbReference type="GO" id="GO:0003677">
    <property type="term" value="F:DNA binding"/>
    <property type="evidence" value="ECO:0007669"/>
    <property type="project" value="UniProtKB-KW"/>
</dbReference>